<gene>
    <name evidence="11 13" type="primary">lpxB</name>
    <name evidence="13" type="ORF">STPYR_10214</name>
</gene>
<proteinExistence type="inferred from homology"/>
<name>A0A1Y5Q720_9GAMM</name>
<dbReference type="PANTHER" id="PTHR30372">
    <property type="entry name" value="LIPID-A-DISACCHARIDE SYNTHASE"/>
    <property type="match status" value="1"/>
</dbReference>
<dbReference type="EMBL" id="FLTS01000001">
    <property type="protein sequence ID" value="SBV35284.1"/>
    <property type="molecule type" value="Genomic_DNA"/>
</dbReference>
<evidence type="ECO:0000256" key="7">
    <source>
        <dbReference type="ARBA" id="ARBA00022676"/>
    </source>
</evidence>
<evidence type="ECO:0000256" key="8">
    <source>
        <dbReference type="ARBA" id="ARBA00022679"/>
    </source>
</evidence>
<dbReference type="GO" id="GO:0008915">
    <property type="term" value="F:lipid-A-disaccharide synthase activity"/>
    <property type="evidence" value="ECO:0007669"/>
    <property type="project" value="UniProtKB-UniRule"/>
</dbReference>
<comment type="pathway">
    <text evidence="11">Bacterial outer membrane biogenesis; LPS lipid A biosynthesis.</text>
</comment>
<evidence type="ECO:0000256" key="3">
    <source>
        <dbReference type="ARBA" id="ARBA00012687"/>
    </source>
</evidence>
<dbReference type="HAMAP" id="MF_00392">
    <property type="entry name" value="LpxB"/>
    <property type="match status" value="1"/>
</dbReference>
<dbReference type="UniPathway" id="UPA00973"/>
<dbReference type="Gene3D" id="3.40.50.2000">
    <property type="entry name" value="Glycogen Phosphorylase B"/>
    <property type="match status" value="1"/>
</dbReference>
<evidence type="ECO:0000256" key="12">
    <source>
        <dbReference type="SAM" id="MobiDB-lite"/>
    </source>
</evidence>
<evidence type="ECO:0000313" key="13">
    <source>
        <dbReference type="EMBL" id="SBV35284.1"/>
    </source>
</evidence>
<keyword evidence="8 11" id="KW-0808">Transferase</keyword>
<evidence type="ECO:0000256" key="11">
    <source>
        <dbReference type="HAMAP-Rule" id="MF_00392"/>
    </source>
</evidence>
<dbReference type="EC" id="2.4.1.182" evidence="3 11"/>
<evidence type="ECO:0000256" key="1">
    <source>
        <dbReference type="ARBA" id="ARBA00002056"/>
    </source>
</evidence>
<evidence type="ECO:0000256" key="5">
    <source>
        <dbReference type="ARBA" id="ARBA00022516"/>
    </source>
</evidence>
<keyword evidence="6 11" id="KW-0441">Lipid A biosynthesis</keyword>
<evidence type="ECO:0000256" key="10">
    <source>
        <dbReference type="ARBA" id="ARBA00048975"/>
    </source>
</evidence>
<keyword evidence="9 11" id="KW-0443">Lipid metabolism</keyword>
<dbReference type="GO" id="GO:0009245">
    <property type="term" value="P:lipid A biosynthetic process"/>
    <property type="evidence" value="ECO:0007669"/>
    <property type="project" value="UniProtKB-UniRule"/>
</dbReference>
<accession>A0A1Y5Q720</accession>
<dbReference type="SUPFAM" id="SSF53756">
    <property type="entry name" value="UDP-Glycosyltransferase/glycogen phosphorylase"/>
    <property type="match status" value="1"/>
</dbReference>
<protein>
    <recommendedName>
        <fullName evidence="4 11">Lipid-A-disaccharide synthase</fullName>
        <ecNumber evidence="3 11">2.4.1.182</ecNumber>
    </recommendedName>
</protein>
<dbReference type="AlphaFoldDB" id="A0A1Y5Q720"/>
<dbReference type="Pfam" id="PF02684">
    <property type="entry name" value="LpxB"/>
    <property type="match status" value="1"/>
</dbReference>
<dbReference type="PANTHER" id="PTHR30372:SF4">
    <property type="entry name" value="LIPID-A-DISACCHARIDE SYNTHASE, MITOCHONDRIAL-RELATED"/>
    <property type="match status" value="1"/>
</dbReference>
<evidence type="ECO:0000256" key="2">
    <source>
        <dbReference type="ARBA" id="ARBA00007868"/>
    </source>
</evidence>
<dbReference type="NCBIfam" id="TIGR00215">
    <property type="entry name" value="lpxB"/>
    <property type="match status" value="1"/>
</dbReference>
<comment type="catalytic activity">
    <reaction evidence="10 11">
        <text>a lipid X + a UDP-2-N,3-O-bis[(3R)-3-hydroxyacyl]-alpha-D-glucosamine = a lipid A disaccharide + UDP + H(+)</text>
        <dbReference type="Rhea" id="RHEA:67828"/>
        <dbReference type="ChEBI" id="CHEBI:15378"/>
        <dbReference type="ChEBI" id="CHEBI:58223"/>
        <dbReference type="ChEBI" id="CHEBI:137748"/>
        <dbReference type="ChEBI" id="CHEBI:176338"/>
        <dbReference type="ChEBI" id="CHEBI:176343"/>
        <dbReference type="EC" id="2.4.1.182"/>
    </reaction>
</comment>
<dbReference type="GO" id="GO:0016020">
    <property type="term" value="C:membrane"/>
    <property type="evidence" value="ECO:0007669"/>
    <property type="project" value="GOC"/>
</dbReference>
<dbReference type="InterPro" id="IPR003835">
    <property type="entry name" value="Glyco_trans_19"/>
</dbReference>
<feature type="region of interest" description="Disordered" evidence="12">
    <location>
        <begin position="1"/>
        <end position="25"/>
    </location>
</feature>
<keyword evidence="5 11" id="KW-0444">Lipid biosynthesis</keyword>
<reference evidence="13" key="1">
    <citation type="submission" date="2016-03" db="EMBL/GenBank/DDBJ databases">
        <authorList>
            <person name="Ploux O."/>
        </authorList>
    </citation>
    <scope>NUCLEOTIDE SEQUENCE</scope>
    <source>
        <strain evidence="13">UC10</strain>
    </source>
</reference>
<evidence type="ECO:0000256" key="6">
    <source>
        <dbReference type="ARBA" id="ARBA00022556"/>
    </source>
</evidence>
<evidence type="ECO:0000256" key="9">
    <source>
        <dbReference type="ARBA" id="ARBA00023098"/>
    </source>
</evidence>
<evidence type="ECO:0000256" key="4">
    <source>
        <dbReference type="ARBA" id="ARBA00020902"/>
    </source>
</evidence>
<dbReference type="GO" id="GO:0005543">
    <property type="term" value="F:phospholipid binding"/>
    <property type="evidence" value="ECO:0007669"/>
    <property type="project" value="TreeGrafter"/>
</dbReference>
<comment type="function">
    <text evidence="1 11">Condensation of UDP-2,3-diacylglucosamine and 2,3-diacylglucosamine-1-phosphate to form lipid A disaccharide, a precursor of lipid A, a phosphorylated glycolipid that anchors the lipopolysaccharide to the outer membrane of the cell.</text>
</comment>
<sequence length="427" mass="46249">MNAGNNSGNREQETGNDGAMPGSPCASSIPRAPRVVLCAGETSGDGLGAGLIVELRRRFPDAEFAGIGGDAMRNAGCQTWFDASELALMGLAEVLRHLPRLLRLRKAFRQRVLDWQPDVFIGIDAPDFNLGVEQWLKQHGVRTVHYVSPSVWAWREKRAEKIGASADRVLCLFPMEPPIYARHGIDARFVGHPMADAIPLESERIEARAALGLPGTAPVLAVLPGSRLGEVARLGPAFFEAAWQACERMPDLHIVVPAANAKCRQLIDQQIAASALPGARLHVLDGRAREAMVAADVVLLASGTATLETMLVKRPMVVGYRVSALTAHIVRLLGLIKVDRYALPNVLAGRDLAPELIQQDCTPDRLAAAVLQWFEHPECVAGLQDDYRRLHLELRQDASARAADAVAELLEGRERGTENGELPEAGA</sequence>
<keyword evidence="7 11" id="KW-0328">Glycosyltransferase</keyword>
<comment type="similarity">
    <text evidence="2 11">Belongs to the LpxB family.</text>
</comment>
<organism evidence="13">
    <name type="scientific">uncultured Stenotrophomonas sp</name>
    <dbReference type="NCBI Taxonomy" id="165438"/>
    <lineage>
        <taxon>Bacteria</taxon>
        <taxon>Pseudomonadati</taxon>
        <taxon>Pseudomonadota</taxon>
        <taxon>Gammaproteobacteria</taxon>
        <taxon>Lysobacterales</taxon>
        <taxon>Lysobacteraceae</taxon>
        <taxon>Stenotrophomonas</taxon>
        <taxon>environmental samples</taxon>
    </lineage>
</organism>